<protein>
    <submittedName>
        <fullName evidence="6">Uncharacterized protein LOC115634739</fullName>
    </submittedName>
</protein>
<keyword evidence="5" id="KW-1185">Reference proteome</keyword>
<dbReference type="PANTHER" id="PTHR21066:SF3">
    <property type="entry name" value="IP02236P"/>
    <property type="match status" value="1"/>
</dbReference>
<evidence type="ECO:0000313" key="6">
    <source>
        <dbReference type="RefSeq" id="XP_030388487.1"/>
    </source>
</evidence>
<comment type="similarity">
    <text evidence="2">Belongs to the PBP/GOBP family.</text>
</comment>
<evidence type="ECO:0000256" key="3">
    <source>
        <dbReference type="ARBA" id="ARBA00022525"/>
    </source>
</evidence>
<dbReference type="InterPro" id="IPR054577">
    <property type="entry name" value="OBP47-like_dom"/>
</dbReference>
<dbReference type="PANTHER" id="PTHR21066">
    <property type="entry name" value="ODORANT-BINDING PROTEIN 59A-RELATED"/>
    <property type="match status" value="1"/>
</dbReference>
<keyword evidence="3" id="KW-0964">Secreted</keyword>
<name>A0A6J2UMM0_DROLE</name>
<proteinExistence type="inferred from homology"/>
<organism evidence="5 6">
    <name type="scientific">Drosophila lebanonensis</name>
    <name type="common">Fruit fly</name>
    <name type="synonym">Scaptodrosophila lebanonensis</name>
    <dbReference type="NCBI Taxonomy" id="7225"/>
    <lineage>
        <taxon>Eukaryota</taxon>
        <taxon>Metazoa</taxon>
        <taxon>Ecdysozoa</taxon>
        <taxon>Arthropoda</taxon>
        <taxon>Hexapoda</taxon>
        <taxon>Insecta</taxon>
        <taxon>Pterygota</taxon>
        <taxon>Neoptera</taxon>
        <taxon>Endopterygota</taxon>
        <taxon>Diptera</taxon>
        <taxon>Brachycera</taxon>
        <taxon>Muscomorpha</taxon>
        <taxon>Ephydroidea</taxon>
        <taxon>Drosophilidae</taxon>
        <taxon>Scaptodrosophila</taxon>
    </lineage>
</organism>
<evidence type="ECO:0000256" key="2">
    <source>
        <dbReference type="ARBA" id="ARBA00008098"/>
    </source>
</evidence>
<evidence type="ECO:0000313" key="5">
    <source>
        <dbReference type="Proteomes" id="UP000504634"/>
    </source>
</evidence>
<dbReference type="CTD" id="246435"/>
<feature type="domain" description="OBP47-like" evidence="4">
    <location>
        <begin position="191"/>
        <end position="299"/>
    </location>
</feature>
<dbReference type="RefSeq" id="XP_030388487.1">
    <property type="nucleotide sequence ID" value="XM_030532627.1"/>
</dbReference>
<dbReference type="Gene3D" id="1.10.238.270">
    <property type="match status" value="2"/>
</dbReference>
<accession>A0A6J2UMM0</accession>
<dbReference type="InterPro" id="IPR052295">
    <property type="entry name" value="Odorant-binding_protein"/>
</dbReference>
<evidence type="ECO:0000259" key="4">
    <source>
        <dbReference type="Pfam" id="PF22651"/>
    </source>
</evidence>
<comment type="subcellular location">
    <subcellularLocation>
        <location evidence="1">Secreted</location>
    </subcellularLocation>
</comment>
<gene>
    <name evidence="6" type="primary">LOC115634739</name>
</gene>
<evidence type="ECO:0000256" key="1">
    <source>
        <dbReference type="ARBA" id="ARBA00004613"/>
    </source>
</evidence>
<reference evidence="6" key="1">
    <citation type="submission" date="2025-08" db="UniProtKB">
        <authorList>
            <consortium name="RefSeq"/>
        </authorList>
    </citation>
    <scope>IDENTIFICATION</scope>
    <source>
        <strain evidence="6">11010-0011.00</strain>
        <tissue evidence="6">Whole body</tissue>
    </source>
</reference>
<dbReference type="OrthoDB" id="7855816at2759"/>
<dbReference type="Pfam" id="PF22651">
    <property type="entry name" value="OBP47_like"/>
    <property type="match status" value="1"/>
</dbReference>
<dbReference type="Proteomes" id="UP000504634">
    <property type="component" value="Unplaced"/>
</dbReference>
<dbReference type="GeneID" id="115634739"/>
<sequence>MDSCGNDCVLNVTRIIKGNSLDLKNLQKMVKAIIPLDEVYAEILIDAYKLCGMSLPNMRLMSNDANSFSGEPKQDANQNVVTRNGIENEKDDEEDVEPVGCSTLSMMLNSCAIQMTLLTCPPERWNATASSILWLVCFLVPILLVPGQAMSCSQVLDTKSLDLCCGHQEELSENVFRKKGSDCSEYKENYGPCRYECLFREWNLFDEKDHLSQLHLRKMIVDVYKDDYQYGMLLRRSYERCEGLVANYAEFLRMYEAQSHNEGNCSSQAMFIAKCASANIFVHCPEQYWHDSDECNTMRPTLITCISLLNDLENMGADGNPDTRSAAIRQTRQARDASTHWYTAFLNWLPSSCGL</sequence>
<dbReference type="GO" id="GO:0005576">
    <property type="term" value="C:extracellular region"/>
    <property type="evidence" value="ECO:0007669"/>
    <property type="project" value="UniProtKB-SubCell"/>
</dbReference>
<dbReference type="AlphaFoldDB" id="A0A6J2UMM0"/>